<dbReference type="FunFam" id="1.20.1740.10:FF:000001">
    <property type="entry name" value="Amino acid permease"/>
    <property type="match status" value="1"/>
</dbReference>
<feature type="transmembrane region" description="Helical" evidence="7">
    <location>
        <begin position="155"/>
        <end position="174"/>
    </location>
</feature>
<evidence type="ECO:0000256" key="1">
    <source>
        <dbReference type="ARBA" id="ARBA00004141"/>
    </source>
</evidence>
<feature type="transmembrane region" description="Helical" evidence="7">
    <location>
        <begin position="15"/>
        <end position="32"/>
    </location>
</feature>
<feature type="domain" description="Amino acid permease/ SLC12A" evidence="8">
    <location>
        <begin position="17"/>
        <end position="432"/>
    </location>
</feature>
<dbReference type="Proteomes" id="UP000189299">
    <property type="component" value="Unassembled WGS sequence"/>
</dbReference>
<dbReference type="AlphaFoldDB" id="A0A1A6G9J8"/>
<accession>A0A1A6G9J8</accession>
<evidence type="ECO:0000313" key="12">
    <source>
        <dbReference type="EMBL" id="PQF24086.1"/>
    </source>
</evidence>
<evidence type="ECO:0000313" key="9">
    <source>
        <dbReference type="EMBL" id="NMP59198.1"/>
    </source>
</evidence>
<evidence type="ECO:0000313" key="11">
    <source>
        <dbReference type="EMBL" id="OTP28126.1"/>
    </source>
</evidence>
<comment type="subcellular location">
    <subcellularLocation>
        <location evidence="1">Membrane</location>
        <topology evidence="1">Multi-pass membrane protein</topology>
    </subcellularLocation>
</comment>
<keyword evidence="4" id="KW-0029">Amino-acid transport</keyword>
<evidence type="ECO:0000256" key="4">
    <source>
        <dbReference type="ARBA" id="ARBA00022970"/>
    </source>
</evidence>
<dbReference type="Proteomes" id="UP000195024">
    <property type="component" value="Unassembled WGS sequence"/>
</dbReference>
<name>A0A1A6G9J8_ENTMU</name>
<evidence type="ECO:0000313" key="10">
    <source>
        <dbReference type="EMBL" id="ONN41490.1"/>
    </source>
</evidence>
<dbReference type="EMBL" id="NGMS01000001">
    <property type="protein sequence ID" value="OTP28126.1"/>
    <property type="molecule type" value="Genomic_DNA"/>
</dbReference>
<sequence length="454" mass="49461">MESTEQTKLKKQLSSRHITMLALGGAIGAGLFKGSGEAIGIAGPAVLLAFLIGGGILFIVMSGLGKLVLDGGDTQHGLSGLIRPYLGNHSADFVDWVYYSMWMINIIAEAVAAASFLQLWFPHVPAWCFILLLAILTTLINLYSVRLFAETEYWLAFAKISVIILMILFGLYLVGQQMLGTGIFPTLSQLTDHGGFTPHGLKGVVSSLLVVIYSYGGSELIAITVSEADDPKKAIPKAIKGVMGRIVSFYIIPLFLLLILFPWNTLAGSAVSPFVLVFEQMNIPFASDIVNFVIVLALFSSINSGVYASSRLLFFRLKDKKGTAKKLAKLNKHYVPQRAVLFCTSVLYLGVILSYFVGDKLFGYLAGSLSYTVLVIWLMISAAAFRLALKKGTWQAKSFNLFALIALSLILIGILMTNSIGVTVLTALLYAVIFFSYQKKKDVFAIKNEPFSSI</sequence>
<keyword evidence="5 7" id="KW-1133">Transmembrane helix</keyword>
<evidence type="ECO:0000256" key="7">
    <source>
        <dbReference type="SAM" id="Phobius"/>
    </source>
</evidence>
<dbReference type="EMBL" id="MSTR01000014">
    <property type="protein sequence ID" value="ONN41490.1"/>
    <property type="molecule type" value="Genomic_DNA"/>
</dbReference>
<evidence type="ECO:0000313" key="15">
    <source>
        <dbReference type="Proteomes" id="UP000237934"/>
    </source>
</evidence>
<dbReference type="OrthoDB" id="9780162at2"/>
<dbReference type="STRING" id="53346.A5802_001865"/>
<dbReference type="GO" id="GO:0006865">
    <property type="term" value="P:amino acid transport"/>
    <property type="evidence" value="ECO:0007669"/>
    <property type="project" value="UniProtKB-KW"/>
</dbReference>
<evidence type="ECO:0000313" key="16">
    <source>
        <dbReference type="Proteomes" id="UP000557857"/>
    </source>
</evidence>
<evidence type="ECO:0000256" key="3">
    <source>
        <dbReference type="ARBA" id="ARBA00022692"/>
    </source>
</evidence>
<keyword evidence="6 7" id="KW-0472">Membrane</keyword>
<evidence type="ECO:0000256" key="6">
    <source>
        <dbReference type="ARBA" id="ARBA00023136"/>
    </source>
</evidence>
<keyword evidence="3 7" id="KW-0812">Transmembrane</keyword>
<reference evidence="10 13" key="1">
    <citation type="submission" date="2016-12" db="EMBL/GenBank/DDBJ databases">
        <authorList>
            <person name="Song W.-J."/>
            <person name="Kurnit D.M."/>
        </authorList>
    </citation>
    <scope>NUCLEOTIDE SEQUENCE [LARGE SCALE GENOMIC DNA]</scope>
    <source>
        <strain evidence="10 13">CGB1038-1_S1</strain>
    </source>
</reference>
<feature type="transmembrane region" description="Helical" evidence="7">
    <location>
        <begin position="96"/>
        <end position="117"/>
    </location>
</feature>
<dbReference type="GO" id="GO:0055085">
    <property type="term" value="P:transmembrane transport"/>
    <property type="evidence" value="ECO:0007669"/>
    <property type="project" value="InterPro"/>
</dbReference>
<protein>
    <submittedName>
        <fullName evidence="10">Amino acid permease</fullName>
    </submittedName>
</protein>
<proteinExistence type="predicted"/>
<dbReference type="EMBL" id="JABCAG010000040">
    <property type="protein sequence ID" value="NMP59198.1"/>
    <property type="molecule type" value="Genomic_DNA"/>
</dbReference>
<evidence type="ECO:0000313" key="13">
    <source>
        <dbReference type="Proteomes" id="UP000189299"/>
    </source>
</evidence>
<feature type="transmembrane region" description="Helical" evidence="7">
    <location>
        <begin position="401"/>
        <end position="434"/>
    </location>
</feature>
<comment type="caution">
    <text evidence="10">The sequence shown here is derived from an EMBL/GenBank/DDBJ whole genome shotgun (WGS) entry which is preliminary data.</text>
</comment>
<reference evidence="9 16" key="4">
    <citation type="submission" date="2020-04" db="EMBL/GenBank/DDBJ databases">
        <authorList>
            <person name="Abaymova A."/>
            <person name="Teymurazov M."/>
            <person name="Tazyna O."/>
            <person name="Chatushin Y."/>
            <person name="Svetoch E."/>
            <person name="Pereligyn V."/>
            <person name="Pohylenko V."/>
            <person name="Platonov M."/>
            <person name="Kartsev N."/>
            <person name="Skryabin Y."/>
            <person name="Sizova A."/>
            <person name="Solomentsev V."/>
            <person name="Kislichkina A."/>
            <person name="Bogun A."/>
        </authorList>
    </citation>
    <scope>NUCLEOTIDE SEQUENCE [LARGE SCALE GENOMIC DNA]</scope>
    <source>
        <strain evidence="9">SCPM-O-B-8398</strain>
        <strain evidence="16">SCPM-O-B-8398 (E28)</strain>
    </source>
</reference>
<organism evidence="10 13">
    <name type="scientific">Enterococcus mundtii</name>
    <dbReference type="NCBI Taxonomy" id="53346"/>
    <lineage>
        <taxon>Bacteria</taxon>
        <taxon>Bacillati</taxon>
        <taxon>Bacillota</taxon>
        <taxon>Bacilli</taxon>
        <taxon>Lactobacillales</taxon>
        <taxon>Enterococcaceae</taxon>
        <taxon>Enterococcus</taxon>
    </lineage>
</organism>
<dbReference type="InterPro" id="IPR004841">
    <property type="entry name" value="AA-permease/SLC12A_dom"/>
</dbReference>
<feature type="transmembrane region" description="Helical" evidence="7">
    <location>
        <begin position="242"/>
        <end position="263"/>
    </location>
</feature>
<dbReference type="EMBL" id="PUAP01000017">
    <property type="protein sequence ID" value="PQF24086.1"/>
    <property type="molecule type" value="Genomic_DNA"/>
</dbReference>
<evidence type="ECO:0000256" key="2">
    <source>
        <dbReference type="ARBA" id="ARBA00022448"/>
    </source>
</evidence>
<evidence type="ECO:0000313" key="14">
    <source>
        <dbReference type="Proteomes" id="UP000195024"/>
    </source>
</evidence>
<dbReference type="Pfam" id="PF00324">
    <property type="entry name" value="AA_permease"/>
    <property type="match status" value="1"/>
</dbReference>
<dbReference type="PANTHER" id="PTHR43495">
    <property type="entry name" value="GABA PERMEASE"/>
    <property type="match status" value="1"/>
</dbReference>
<feature type="transmembrane region" description="Helical" evidence="7">
    <location>
        <begin position="335"/>
        <end position="357"/>
    </location>
</feature>
<evidence type="ECO:0000259" key="8">
    <source>
        <dbReference type="Pfam" id="PF00324"/>
    </source>
</evidence>
<dbReference type="PANTHER" id="PTHR43495:SF5">
    <property type="entry name" value="GAMMA-AMINOBUTYRIC ACID PERMEASE"/>
    <property type="match status" value="1"/>
</dbReference>
<feature type="transmembrane region" description="Helical" evidence="7">
    <location>
        <begin position="39"/>
        <end position="61"/>
    </location>
</feature>
<dbReference type="GO" id="GO:0016020">
    <property type="term" value="C:membrane"/>
    <property type="evidence" value="ECO:0007669"/>
    <property type="project" value="UniProtKB-SubCell"/>
</dbReference>
<feature type="transmembrane region" description="Helical" evidence="7">
    <location>
        <begin position="369"/>
        <end position="389"/>
    </location>
</feature>
<dbReference type="Proteomes" id="UP000557857">
    <property type="component" value="Unassembled WGS sequence"/>
</dbReference>
<dbReference type="PIRSF" id="PIRSF006060">
    <property type="entry name" value="AA_transporter"/>
    <property type="match status" value="1"/>
</dbReference>
<dbReference type="Proteomes" id="UP000237934">
    <property type="component" value="Unassembled WGS sequence"/>
</dbReference>
<feature type="transmembrane region" description="Helical" evidence="7">
    <location>
        <begin position="289"/>
        <end position="314"/>
    </location>
</feature>
<reference evidence="12 15" key="3">
    <citation type="journal article" date="2018" name="Pathog. Dis.">
        <title>Whole-genome sequencing based characterization of antimicrobial resistance in Enterococcus.</title>
        <authorList>
            <person name="Tyson G."/>
        </authorList>
    </citation>
    <scope>NUCLEOTIDE SEQUENCE [LARGE SCALE GENOMIC DNA]</scope>
    <source>
        <strain evidence="12 15">CVM N55263</strain>
    </source>
</reference>
<reference evidence="11 14" key="2">
    <citation type="submission" date="2017-05" db="EMBL/GenBank/DDBJ databases">
        <title>The Genome Sequence of Enterococcus mundtii 6B1_DIV0119.</title>
        <authorList>
            <consortium name="The Broad Institute Genomics Platform"/>
            <consortium name="The Broad Institute Genomic Center for Infectious Diseases"/>
            <person name="Earl A."/>
            <person name="Manson A."/>
            <person name="Schwartman J."/>
            <person name="Gilmore M."/>
            <person name="Abouelleil A."/>
            <person name="Cao P."/>
            <person name="Chapman S."/>
            <person name="Cusick C."/>
            <person name="Shea T."/>
            <person name="Young S."/>
            <person name="Neafsey D."/>
            <person name="Nusbaum C."/>
            <person name="Birren B."/>
        </authorList>
    </citation>
    <scope>NUCLEOTIDE SEQUENCE [LARGE SCALE GENOMIC DNA]</scope>
    <source>
        <strain evidence="11 14">6B1_DIV0119</strain>
    </source>
</reference>
<evidence type="ECO:0000256" key="5">
    <source>
        <dbReference type="ARBA" id="ARBA00022989"/>
    </source>
</evidence>
<keyword evidence="2" id="KW-0813">Transport</keyword>
<feature type="transmembrane region" description="Helical" evidence="7">
    <location>
        <begin position="124"/>
        <end position="143"/>
    </location>
</feature>
<gene>
    <name evidence="11" type="ORF">A5802_001865</name>
    <name evidence="10" type="ORF">BTN92_13010</name>
    <name evidence="12" type="ORF">CUS89_04880</name>
    <name evidence="9" type="ORF">HI921_12140</name>
</gene>
<dbReference type="Gene3D" id="1.20.1740.10">
    <property type="entry name" value="Amino acid/polyamine transporter I"/>
    <property type="match status" value="1"/>
</dbReference>
<dbReference type="RefSeq" id="WP_062804822.1">
    <property type="nucleotide sequence ID" value="NZ_CABMMO010000014.1"/>
</dbReference>